<proteinExistence type="predicted"/>
<organism evidence="2 3">
    <name type="scientific">Trifolium medium</name>
    <dbReference type="NCBI Taxonomy" id="97028"/>
    <lineage>
        <taxon>Eukaryota</taxon>
        <taxon>Viridiplantae</taxon>
        <taxon>Streptophyta</taxon>
        <taxon>Embryophyta</taxon>
        <taxon>Tracheophyta</taxon>
        <taxon>Spermatophyta</taxon>
        <taxon>Magnoliopsida</taxon>
        <taxon>eudicotyledons</taxon>
        <taxon>Gunneridae</taxon>
        <taxon>Pentapetalae</taxon>
        <taxon>rosids</taxon>
        <taxon>fabids</taxon>
        <taxon>Fabales</taxon>
        <taxon>Fabaceae</taxon>
        <taxon>Papilionoideae</taxon>
        <taxon>50 kb inversion clade</taxon>
        <taxon>NPAAA clade</taxon>
        <taxon>Hologalegina</taxon>
        <taxon>IRL clade</taxon>
        <taxon>Trifolieae</taxon>
        <taxon>Trifolium</taxon>
    </lineage>
</organism>
<dbReference type="Proteomes" id="UP000265520">
    <property type="component" value="Unassembled WGS sequence"/>
</dbReference>
<sequence>MEEREDVDDNKRSRISDFGFTKEQCSQLLNLLQISHSGNQGPSSHAGNQGSSSTHVNVASGHVTS</sequence>
<name>A0A392U125_9FABA</name>
<feature type="region of interest" description="Disordered" evidence="1">
    <location>
        <begin position="34"/>
        <end position="65"/>
    </location>
</feature>
<dbReference type="EMBL" id="LXQA010681849">
    <property type="protein sequence ID" value="MCI65755.1"/>
    <property type="molecule type" value="Genomic_DNA"/>
</dbReference>
<accession>A0A392U125</accession>
<keyword evidence="3" id="KW-1185">Reference proteome</keyword>
<feature type="non-terminal residue" evidence="2">
    <location>
        <position position="65"/>
    </location>
</feature>
<evidence type="ECO:0000256" key="1">
    <source>
        <dbReference type="SAM" id="MobiDB-lite"/>
    </source>
</evidence>
<evidence type="ECO:0000313" key="3">
    <source>
        <dbReference type="Proteomes" id="UP000265520"/>
    </source>
</evidence>
<reference evidence="2 3" key="1">
    <citation type="journal article" date="2018" name="Front. Plant Sci.">
        <title>Red Clover (Trifolium pratense) and Zigzag Clover (T. medium) - A Picture of Genomic Similarities and Differences.</title>
        <authorList>
            <person name="Dluhosova J."/>
            <person name="Istvanek J."/>
            <person name="Nedelnik J."/>
            <person name="Repkova J."/>
        </authorList>
    </citation>
    <scope>NUCLEOTIDE SEQUENCE [LARGE SCALE GENOMIC DNA]</scope>
    <source>
        <strain evidence="3">cv. 10/8</strain>
        <tissue evidence="2">Leaf</tissue>
    </source>
</reference>
<protein>
    <submittedName>
        <fullName evidence="2">Uncharacterized protein</fullName>
    </submittedName>
</protein>
<comment type="caution">
    <text evidence="2">The sequence shown here is derived from an EMBL/GenBank/DDBJ whole genome shotgun (WGS) entry which is preliminary data.</text>
</comment>
<dbReference type="AlphaFoldDB" id="A0A392U125"/>
<evidence type="ECO:0000313" key="2">
    <source>
        <dbReference type="EMBL" id="MCI65755.1"/>
    </source>
</evidence>